<dbReference type="HAMAP" id="MF_00270">
    <property type="entry name" value="Ribosomal_bS18"/>
    <property type="match status" value="1"/>
</dbReference>
<name>A0A2H0WY08_9BACT</name>
<evidence type="ECO:0000256" key="4">
    <source>
        <dbReference type="HAMAP-Rule" id="MF_00270"/>
    </source>
</evidence>
<gene>
    <name evidence="4 6" type="primary">rpsR</name>
    <name evidence="6" type="ORF">COT59_00045</name>
</gene>
<dbReference type="AlphaFoldDB" id="A0A2H0WY08"/>
<dbReference type="PRINTS" id="PR00974">
    <property type="entry name" value="RIBOSOMALS18"/>
</dbReference>
<dbReference type="SUPFAM" id="SSF46911">
    <property type="entry name" value="Ribosomal protein S18"/>
    <property type="match status" value="1"/>
</dbReference>
<evidence type="ECO:0000256" key="2">
    <source>
        <dbReference type="ARBA" id="ARBA00022980"/>
    </source>
</evidence>
<evidence type="ECO:0000256" key="5">
    <source>
        <dbReference type="RuleBase" id="RU003910"/>
    </source>
</evidence>
<comment type="caution">
    <text evidence="6">The sequence shown here is derived from an EMBL/GenBank/DDBJ whole genome shotgun (WGS) entry which is preliminary data.</text>
</comment>
<dbReference type="PANTHER" id="PTHR13479">
    <property type="entry name" value="30S RIBOSOMAL PROTEIN S18"/>
    <property type="match status" value="1"/>
</dbReference>
<comment type="function">
    <text evidence="4">Binds as a heterodimer with protein bS6 to the central domain of the 16S rRNA, where it helps stabilize the platform of the 30S subunit.</text>
</comment>
<reference evidence="7" key="1">
    <citation type="submission" date="2017-09" db="EMBL/GenBank/DDBJ databases">
        <title>Depth-based differentiation of microbial function through sediment-hosted aquifers and enrichment of novel symbionts in the deep terrestrial subsurface.</title>
        <authorList>
            <person name="Probst A.J."/>
            <person name="Ladd B."/>
            <person name="Jarett J.K."/>
            <person name="Geller-Mcgrath D.E."/>
            <person name="Sieber C.M.K."/>
            <person name="Emerson J.B."/>
            <person name="Anantharaman K."/>
            <person name="Thomas B.C."/>
            <person name="Malmstrom R."/>
            <person name="Stieglmeier M."/>
            <person name="Klingl A."/>
            <person name="Woyke T."/>
            <person name="Ryan C.M."/>
            <person name="Banfield J.F."/>
        </authorList>
    </citation>
    <scope>NUCLEOTIDE SEQUENCE [LARGE SCALE GENOMIC DNA]</scope>
</reference>
<dbReference type="GO" id="GO:0003735">
    <property type="term" value="F:structural constituent of ribosome"/>
    <property type="evidence" value="ECO:0007669"/>
    <property type="project" value="InterPro"/>
</dbReference>
<keyword evidence="2 4" id="KW-0689">Ribosomal protein</keyword>
<keyword evidence="4" id="KW-0694">RNA-binding</keyword>
<dbReference type="Gene3D" id="4.10.640.10">
    <property type="entry name" value="Ribosomal protein S18"/>
    <property type="match status" value="1"/>
</dbReference>
<dbReference type="GO" id="GO:0070181">
    <property type="term" value="F:small ribosomal subunit rRNA binding"/>
    <property type="evidence" value="ECO:0007669"/>
    <property type="project" value="TreeGrafter"/>
</dbReference>
<dbReference type="EMBL" id="PEZD01000001">
    <property type="protein sequence ID" value="PIS17560.1"/>
    <property type="molecule type" value="Genomic_DNA"/>
</dbReference>
<dbReference type="GO" id="GO:0006412">
    <property type="term" value="P:translation"/>
    <property type="evidence" value="ECO:0007669"/>
    <property type="project" value="UniProtKB-UniRule"/>
</dbReference>
<proteinExistence type="inferred from homology"/>
<evidence type="ECO:0000256" key="1">
    <source>
        <dbReference type="ARBA" id="ARBA00005589"/>
    </source>
</evidence>
<organism evidence="6 7">
    <name type="scientific">Candidatus Nealsonbacteria bacterium CG09_land_8_20_14_0_10_42_14</name>
    <dbReference type="NCBI Taxonomy" id="1974707"/>
    <lineage>
        <taxon>Bacteria</taxon>
        <taxon>Candidatus Nealsoniibacteriota</taxon>
    </lineage>
</organism>
<comment type="similarity">
    <text evidence="1 4 5">Belongs to the bacterial ribosomal protein bS18 family.</text>
</comment>
<evidence type="ECO:0000313" key="6">
    <source>
        <dbReference type="EMBL" id="PIS17560.1"/>
    </source>
</evidence>
<evidence type="ECO:0000256" key="3">
    <source>
        <dbReference type="ARBA" id="ARBA00023274"/>
    </source>
</evidence>
<dbReference type="PANTHER" id="PTHR13479:SF40">
    <property type="entry name" value="SMALL RIBOSOMAL SUBUNIT PROTEIN BS18M"/>
    <property type="match status" value="1"/>
</dbReference>
<protein>
    <recommendedName>
        <fullName evidence="4">Small ribosomal subunit protein bS18</fullName>
    </recommendedName>
</protein>
<accession>A0A2H0WY08</accession>
<dbReference type="InterPro" id="IPR036870">
    <property type="entry name" value="Ribosomal_bS18_sf"/>
</dbReference>
<keyword evidence="4" id="KW-0699">rRNA-binding</keyword>
<evidence type="ECO:0000313" key="7">
    <source>
        <dbReference type="Proteomes" id="UP000229675"/>
    </source>
</evidence>
<dbReference type="InterPro" id="IPR001648">
    <property type="entry name" value="Ribosomal_bS18"/>
</dbReference>
<comment type="subunit">
    <text evidence="4">Part of the 30S ribosomal subunit. Forms a tight heterodimer with protein bS6.</text>
</comment>
<dbReference type="Proteomes" id="UP000229675">
    <property type="component" value="Unassembled WGS sequence"/>
</dbReference>
<sequence>MNCFFCQKNVREIDFKETRTLRRFLSGLGKIRPRKKTGVCAKHQRKLAKAVKRARHLGLLSSTSK</sequence>
<keyword evidence="3 4" id="KW-0687">Ribonucleoprotein</keyword>
<dbReference type="Pfam" id="PF01084">
    <property type="entry name" value="Ribosomal_S18"/>
    <property type="match status" value="1"/>
</dbReference>
<dbReference type="NCBIfam" id="TIGR00165">
    <property type="entry name" value="S18"/>
    <property type="match status" value="1"/>
</dbReference>
<dbReference type="GO" id="GO:0022627">
    <property type="term" value="C:cytosolic small ribosomal subunit"/>
    <property type="evidence" value="ECO:0007669"/>
    <property type="project" value="TreeGrafter"/>
</dbReference>